<dbReference type="EMBL" id="BEGY01000079">
    <property type="protein sequence ID" value="GAX82334.1"/>
    <property type="molecule type" value="Genomic_DNA"/>
</dbReference>
<dbReference type="AlphaFoldDB" id="A0A250XGY1"/>
<dbReference type="Proteomes" id="UP000232323">
    <property type="component" value="Unassembled WGS sequence"/>
</dbReference>
<keyword evidence="2" id="KW-1185">Reference proteome</keyword>
<name>A0A250XGY1_9CHLO</name>
<sequence>MTKLQAINDAIKSFNEEGESWVLAAQRKREEVDVRGQKDAQLITIYGLQLLKTMKWYVGKTTDLEKRLELHDNRPPTKMLPDLDKCLPITAQVEVHVLHMWGRGT</sequence>
<evidence type="ECO:0008006" key="3">
    <source>
        <dbReference type="Google" id="ProtNLM"/>
    </source>
</evidence>
<proteinExistence type="predicted"/>
<reference evidence="1 2" key="1">
    <citation type="submission" date="2017-08" db="EMBL/GenBank/DDBJ databases">
        <title>Acidophilic green algal genome provides insights into adaptation to an acidic environment.</title>
        <authorList>
            <person name="Hirooka S."/>
            <person name="Hirose Y."/>
            <person name="Kanesaki Y."/>
            <person name="Higuchi S."/>
            <person name="Fujiwara T."/>
            <person name="Onuma R."/>
            <person name="Era A."/>
            <person name="Ohbayashi R."/>
            <person name="Uzuka A."/>
            <person name="Nozaki H."/>
            <person name="Yoshikawa H."/>
            <person name="Miyagishima S.Y."/>
        </authorList>
    </citation>
    <scope>NUCLEOTIDE SEQUENCE [LARGE SCALE GENOMIC DNA]</scope>
    <source>
        <strain evidence="1 2">NIES-2499</strain>
    </source>
</reference>
<evidence type="ECO:0000313" key="1">
    <source>
        <dbReference type="EMBL" id="GAX82334.1"/>
    </source>
</evidence>
<protein>
    <recommendedName>
        <fullName evidence="3">GIY-YIG domain-containing protein</fullName>
    </recommendedName>
</protein>
<accession>A0A250XGY1</accession>
<gene>
    <name evidence="1" type="ORF">CEUSTIGMA_g9763.t1</name>
</gene>
<organism evidence="1 2">
    <name type="scientific">Chlamydomonas eustigma</name>
    <dbReference type="NCBI Taxonomy" id="1157962"/>
    <lineage>
        <taxon>Eukaryota</taxon>
        <taxon>Viridiplantae</taxon>
        <taxon>Chlorophyta</taxon>
        <taxon>core chlorophytes</taxon>
        <taxon>Chlorophyceae</taxon>
        <taxon>CS clade</taxon>
        <taxon>Chlamydomonadales</taxon>
        <taxon>Chlamydomonadaceae</taxon>
        <taxon>Chlamydomonas</taxon>
    </lineage>
</organism>
<comment type="caution">
    <text evidence="1">The sequence shown here is derived from an EMBL/GenBank/DDBJ whole genome shotgun (WGS) entry which is preliminary data.</text>
</comment>
<evidence type="ECO:0000313" key="2">
    <source>
        <dbReference type="Proteomes" id="UP000232323"/>
    </source>
</evidence>